<evidence type="ECO:0000256" key="2">
    <source>
        <dbReference type="ARBA" id="ARBA00022722"/>
    </source>
</evidence>
<keyword evidence="5" id="KW-0694">RNA-binding</keyword>
<evidence type="ECO:0000313" key="7">
    <source>
        <dbReference type="EMBL" id="CAB4871536.1"/>
    </source>
</evidence>
<dbReference type="EMBL" id="CAFBLO010000089">
    <property type="protein sequence ID" value="CAB4873121.1"/>
    <property type="molecule type" value="Genomic_DNA"/>
</dbReference>
<keyword evidence="4" id="KW-0378">Hydrolase</keyword>
<evidence type="ECO:0000313" key="8">
    <source>
        <dbReference type="EMBL" id="CAB4873121.1"/>
    </source>
</evidence>
<name>A0A6J7DR34_9ZZZZ</name>
<evidence type="ECO:0000256" key="4">
    <source>
        <dbReference type="ARBA" id="ARBA00022801"/>
    </source>
</evidence>
<sequence>MSTRRAVALLKRNGWVILRTRGSHTVWKSRRGALFTLPDGHREISPGVVRNLMKIVEESDG</sequence>
<dbReference type="GO" id="GO:0003729">
    <property type="term" value="F:mRNA binding"/>
    <property type="evidence" value="ECO:0007669"/>
    <property type="project" value="InterPro"/>
</dbReference>
<reference evidence="8" key="1">
    <citation type="submission" date="2020-05" db="EMBL/GenBank/DDBJ databases">
        <authorList>
            <person name="Chiriac C."/>
            <person name="Salcher M."/>
            <person name="Ghai R."/>
            <person name="Kavagutti S V."/>
        </authorList>
    </citation>
    <scope>NUCLEOTIDE SEQUENCE</scope>
</reference>
<evidence type="ECO:0000256" key="6">
    <source>
        <dbReference type="ARBA" id="ARBA00023016"/>
    </source>
</evidence>
<keyword evidence="6" id="KW-0346">Stress response</keyword>
<protein>
    <submittedName>
        <fullName evidence="8">Unannotated protein</fullName>
    </submittedName>
</protein>
<dbReference type="InterPro" id="IPR012933">
    <property type="entry name" value="HicA_mRNA_interferase"/>
</dbReference>
<keyword evidence="2" id="KW-0540">Nuclease</keyword>
<dbReference type="GO" id="GO:0016787">
    <property type="term" value="F:hydrolase activity"/>
    <property type="evidence" value="ECO:0007669"/>
    <property type="project" value="UniProtKB-KW"/>
</dbReference>
<dbReference type="GO" id="GO:0004519">
    <property type="term" value="F:endonuclease activity"/>
    <property type="evidence" value="ECO:0007669"/>
    <property type="project" value="UniProtKB-KW"/>
</dbReference>
<dbReference type="SUPFAM" id="SSF54786">
    <property type="entry name" value="YcfA/nrd intein domain"/>
    <property type="match status" value="1"/>
</dbReference>
<keyword evidence="1" id="KW-1277">Toxin-antitoxin system</keyword>
<dbReference type="Gene3D" id="3.30.920.30">
    <property type="entry name" value="Hypothetical protein"/>
    <property type="match status" value="1"/>
</dbReference>
<evidence type="ECO:0000256" key="1">
    <source>
        <dbReference type="ARBA" id="ARBA00022649"/>
    </source>
</evidence>
<dbReference type="EMBL" id="CAFBLF010000149">
    <property type="protein sequence ID" value="CAB4871536.1"/>
    <property type="molecule type" value="Genomic_DNA"/>
</dbReference>
<proteinExistence type="predicted"/>
<accession>A0A6J7DR34</accession>
<gene>
    <name evidence="7" type="ORF">UFOPK3339_00925</name>
    <name evidence="8" type="ORF">UFOPK3364_00859</name>
</gene>
<keyword evidence="3" id="KW-0255">Endonuclease</keyword>
<dbReference type="InterPro" id="IPR038570">
    <property type="entry name" value="HicA_sf"/>
</dbReference>
<evidence type="ECO:0000256" key="3">
    <source>
        <dbReference type="ARBA" id="ARBA00022759"/>
    </source>
</evidence>
<dbReference type="Pfam" id="PF07927">
    <property type="entry name" value="HicA_toxin"/>
    <property type="match status" value="1"/>
</dbReference>
<organism evidence="8">
    <name type="scientific">freshwater metagenome</name>
    <dbReference type="NCBI Taxonomy" id="449393"/>
    <lineage>
        <taxon>unclassified sequences</taxon>
        <taxon>metagenomes</taxon>
        <taxon>ecological metagenomes</taxon>
    </lineage>
</organism>
<dbReference type="AlphaFoldDB" id="A0A6J7DR34"/>
<evidence type="ECO:0000256" key="5">
    <source>
        <dbReference type="ARBA" id="ARBA00022884"/>
    </source>
</evidence>